<dbReference type="InterPro" id="IPR014777">
    <property type="entry name" value="4pyrrole_Mease_sub1"/>
</dbReference>
<evidence type="ECO:0000256" key="5">
    <source>
        <dbReference type="ARBA" id="ARBA00022679"/>
    </source>
</evidence>
<dbReference type="InterPro" id="IPR006364">
    <property type="entry name" value="CobI/CbiL/CobIJ_dom"/>
</dbReference>
<dbReference type="PIRSF" id="PIRSF036427">
    <property type="entry name" value="Precrrn-2_mtase"/>
    <property type="match status" value="1"/>
</dbReference>
<dbReference type="Gene3D" id="3.30.950.10">
    <property type="entry name" value="Methyltransferase, Cobalt-precorrin-4 Transmethylase, Domain 2"/>
    <property type="match status" value="1"/>
</dbReference>
<keyword evidence="10" id="KW-1185">Reference proteome</keyword>
<evidence type="ECO:0000256" key="3">
    <source>
        <dbReference type="ARBA" id="ARBA00022573"/>
    </source>
</evidence>
<dbReference type="EMBL" id="JH597768">
    <property type="protein sequence ID" value="EHP69260.1"/>
    <property type="molecule type" value="Genomic_DNA"/>
</dbReference>
<keyword evidence="5 9" id="KW-0808">Transferase</keyword>
<dbReference type="InterPro" id="IPR035996">
    <property type="entry name" value="4pyrrol_Methylase_sf"/>
</dbReference>
<dbReference type="AlphaFoldDB" id="H2C633"/>
<dbReference type="NCBIfam" id="NF004062">
    <property type="entry name" value="PRK05576.1-5"/>
    <property type="match status" value="1"/>
</dbReference>
<feature type="domain" description="Tetrapyrrole methylase" evidence="8">
    <location>
        <begin position="2"/>
        <end position="197"/>
    </location>
</feature>
<organism evidence="9 10">
    <name type="scientific">Metallosphaera yellowstonensis MK1</name>
    <dbReference type="NCBI Taxonomy" id="671065"/>
    <lineage>
        <taxon>Archaea</taxon>
        <taxon>Thermoproteota</taxon>
        <taxon>Thermoprotei</taxon>
        <taxon>Sulfolobales</taxon>
        <taxon>Sulfolobaceae</taxon>
        <taxon>Metallosphaera</taxon>
    </lineage>
</organism>
<dbReference type="CDD" id="cd11645">
    <property type="entry name" value="Precorrin_2_C20_MT"/>
    <property type="match status" value="1"/>
</dbReference>
<dbReference type="InterPro" id="IPR012382">
    <property type="entry name" value="CobI/CbiL"/>
</dbReference>
<dbReference type="InterPro" id="IPR014776">
    <property type="entry name" value="4pyrrole_Mease_sub2"/>
</dbReference>
<dbReference type="PANTHER" id="PTHR43467">
    <property type="entry name" value="COBALT-PRECORRIN-2 C(20)-METHYLTRANSFERASE"/>
    <property type="match status" value="1"/>
</dbReference>
<protein>
    <submittedName>
        <fullName evidence="9">Precorrin-2 C20-methyltransferase</fullName>
    </submittedName>
</protein>
<proteinExistence type="inferred from homology"/>
<dbReference type="InterPro" id="IPR000878">
    <property type="entry name" value="4pyrrol_Mease"/>
</dbReference>
<dbReference type="Gene3D" id="3.40.1010.10">
    <property type="entry name" value="Cobalt-precorrin-4 Transmethylase, Domain 1"/>
    <property type="match status" value="1"/>
</dbReference>
<comment type="similarity">
    <text evidence="2 7">Belongs to the precorrin methyltransferase family.</text>
</comment>
<evidence type="ECO:0000259" key="8">
    <source>
        <dbReference type="Pfam" id="PF00590"/>
    </source>
</evidence>
<evidence type="ECO:0000313" key="10">
    <source>
        <dbReference type="Proteomes" id="UP000003980"/>
    </source>
</evidence>
<evidence type="ECO:0000313" key="9">
    <source>
        <dbReference type="EMBL" id="EHP69260.1"/>
    </source>
</evidence>
<evidence type="ECO:0000256" key="4">
    <source>
        <dbReference type="ARBA" id="ARBA00022603"/>
    </source>
</evidence>
<evidence type="ECO:0000256" key="7">
    <source>
        <dbReference type="PIRNR" id="PIRNR036427"/>
    </source>
</evidence>
<dbReference type="STRING" id="671065.MetMK1DRAFT_00020090"/>
<name>H2C633_9CREN</name>
<dbReference type="Proteomes" id="UP000003980">
    <property type="component" value="Unassembled WGS sequence"/>
</dbReference>
<comment type="pathway">
    <text evidence="1">Cofactor biosynthesis; adenosylcobalamin biosynthesis.</text>
</comment>
<evidence type="ECO:0000256" key="1">
    <source>
        <dbReference type="ARBA" id="ARBA00004953"/>
    </source>
</evidence>
<dbReference type="RefSeq" id="WP_009073121.1">
    <property type="nucleotide sequence ID" value="NZ_JH597768.1"/>
</dbReference>
<dbReference type="OrthoDB" id="23546at2157"/>
<gene>
    <name evidence="9" type="ORF">MetMK1DRAFT_00020090</name>
</gene>
<keyword evidence="3" id="KW-0169">Cobalamin biosynthesis</keyword>
<evidence type="ECO:0000256" key="2">
    <source>
        <dbReference type="ARBA" id="ARBA00005879"/>
    </source>
</evidence>
<sequence>MKVYAVGVGPGDPELVTVKAAKLLSEAGVVVVPFSSNKVASLAERVISPYVRGKIVRVKLPMRREVEEEELNTIANSLCSELKDFKEAVYVTLGDPTLYSTVFRLIDRMPCVEEKELVPGVTSFTACASRASMSLALGGDAVAVVPADRRDVLSKAVGVFETIVIMKGSMGLRESMRLLEGYDVIYARRCFMDEETLGKEIVEEDYFSMLIARVRKDAKR</sequence>
<dbReference type="PANTHER" id="PTHR43467:SF2">
    <property type="entry name" value="COBALT-PRECORRIN-2 C(20)-METHYLTRANSFERASE"/>
    <property type="match status" value="1"/>
</dbReference>
<dbReference type="NCBIfam" id="TIGR01467">
    <property type="entry name" value="cobI_cbiL"/>
    <property type="match status" value="1"/>
</dbReference>
<dbReference type="HOGENOM" id="CLU_076014_2_0_2"/>
<keyword evidence="4 9" id="KW-0489">Methyltransferase</keyword>
<dbReference type="GO" id="GO:0009236">
    <property type="term" value="P:cobalamin biosynthetic process"/>
    <property type="evidence" value="ECO:0007669"/>
    <property type="project" value="UniProtKB-UniRule"/>
</dbReference>
<evidence type="ECO:0000256" key="6">
    <source>
        <dbReference type="ARBA" id="ARBA00022691"/>
    </source>
</evidence>
<dbReference type="Pfam" id="PF00590">
    <property type="entry name" value="TP_methylase"/>
    <property type="match status" value="1"/>
</dbReference>
<accession>H2C633</accession>
<dbReference type="GO" id="GO:0032259">
    <property type="term" value="P:methylation"/>
    <property type="evidence" value="ECO:0007669"/>
    <property type="project" value="UniProtKB-KW"/>
</dbReference>
<dbReference type="eggNOG" id="arCOG00648">
    <property type="taxonomic scope" value="Archaea"/>
</dbReference>
<dbReference type="GO" id="GO:0030788">
    <property type="term" value="F:precorrin-2 C20-methyltransferase activity"/>
    <property type="evidence" value="ECO:0007669"/>
    <property type="project" value="InterPro"/>
</dbReference>
<dbReference type="UniPathway" id="UPA00148"/>
<keyword evidence="6" id="KW-0949">S-adenosyl-L-methionine</keyword>
<reference evidence="9 10" key="1">
    <citation type="submission" date="2012-01" db="EMBL/GenBank/DDBJ databases">
        <title>Improved High-Quality Draft sequence of Metallosphaera yellowstonensis MK1.</title>
        <authorList>
            <consortium name="US DOE Joint Genome Institute"/>
            <person name="Lucas S."/>
            <person name="Han J."/>
            <person name="Cheng J.-F."/>
            <person name="Goodwin L."/>
            <person name="Pitluck S."/>
            <person name="Peters L."/>
            <person name="Teshima H."/>
            <person name="Detter J.C."/>
            <person name="Han C."/>
            <person name="Tapia R."/>
            <person name="Land M."/>
            <person name="Hauser L."/>
            <person name="Kyrpides N."/>
            <person name="Kozubal M."/>
            <person name="Macur R.E."/>
            <person name="Jay Z."/>
            <person name="Inskeep W."/>
            <person name="Woyke T."/>
        </authorList>
    </citation>
    <scope>NUCLEOTIDE SEQUENCE [LARGE SCALE GENOMIC DNA]</scope>
    <source>
        <strain evidence="9 10">MK1</strain>
    </source>
</reference>
<dbReference type="SUPFAM" id="SSF53790">
    <property type="entry name" value="Tetrapyrrole methylase"/>
    <property type="match status" value="1"/>
</dbReference>